<accession>A0ABQ8W2X8</accession>
<name>A0ABQ8W2X8_PENCH</name>
<dbReference type="InterPro" id="IPR050316">
    <property type="entry name" value="Tyrosinase/Hemocyanin"/>
</dbReference>
<evidence type="ECO:0000259" key="9">
    <source>
        <dbReference type="PROSITE" id="PS00498"/>
    </source>
</evidence>
<dbReference type="SUPFAM" id="SSF48056">
    <property type="entry name" value="Di-copper centre-containing domain"/>
    <property type="match status" value="1"/>
</dbReference>
<dbReference type="PANTHER" id="PTHR11474">
    <property type="entry name" value="TYROSINASE FAMILY MEMBER"/>
    <property type="match status" value="1"/>
</dbReference>
<keyword evidence="4" id="KW-0186">Copper</keyword>
<comment type="caution">
    <text evidence="10">The sequence shown here is derived from an EMBL/GenBank/DDBJ whole genome shotgun (WGS) entry which is preliminary data.</text>
</comment>
<evidence type="ECO:0000256" key="2">
    <source>
        <dbReference type="ARBA" id="ARBA00011906"/>
    </source>
</evidence>
<comment type="catalytic activity">
    <reaction evidence="6">
        <text>2 L-dopa + O2 = 2 L-dopaquinone + 2 H2O</text>
        <dbReference type="Rhea" id="RHEA:34287"/>
        <dbReference type="ChEBI" id="CHEBI:15377"/>
        <dbReference type="ChEBI" id="CHEBI:15379"/>
        <dbReference type="ChEBI" id="CHEBI:57504"/>
        <dbReference type="ChEBI" id="CHEBI:57924"/>
        <dbReference type="EC" id="1.14.18.1"/>
    </reaction>
</comment>
<proteinExistence type="inferred from homology"/>
<evidence type="ECO:0000256" key="5">
    <source>
        <dbReference type="ARBA" id="ARBA00023101"/>
    </source>
</evidence>
<evidence type="ECO:0000256" key="1">
    <source>
        <dbReference type="ARBA" id="ARBA00009928"/>
    </source>
</evidence>
<dbReference type="InterPro" id="IPR008922">
    <property type="entry name" value="Di-copper_centre_dom_sf"/>
</dbReference>
<comment type="similarity">
    <text evidence="1">Belongs to the tyrosinase family.</text>
</comment>
<keyword evidence="3" id="KW-0479">Metal-binding</keyword>
<dbReference type="EMBL" id="JAPVEB010000011">
    <property type="protein sequence ID" value="KAJ5254592.1"/>
    <property type="molecule type" value="Genomic_DNA"/>
</dbReference>
<feature type="domain" description="Tyrosinase copper-binding" evidence="8">
    <location>
        <begin position="178"/>
        <end position="195"/>
    </location>
</feature>
<dbReference type="PROSITE" id="PS00498">
    <property type="entry name" value="TYROSINASE_2"/>
    <property type="match status" value="1"/>
</dbReference>
<gene>
    <name evidence="10" type="ORF">N7505_011801</name>
</gene>
<dbReference type="PRINTS" id="PR00092">
    <property type="entry name" value="TYROSINASE"/>
</dbReference>
<keyword evidence="11" id="KW-1185">Reference proteome</keyword>
<evidence type="ECO:0000259" key="8">
    <source>
        <dbReference type="PROSITE" id="PS00497"/>
    </source>
</evidence>
<dbReference type="InterPro" id="IPR002227">
    <property type="entry name" value="Tyrosinase_Cu-bd"/>
</dbReference>
<protein>
    <recommendedName>
        <fullName evidence="2">tyrosinase</fullName>
        <ecNumber evidence="2">1.14.18.1</ecNumber>
    </recommendedName>
</protein>
<dbReference type="EC" id="1.14.18.1" evidence="2"/>
<reference evidence="10 11" key="1">
    <citation type="journal article" date="2023" name="IMA Fungus">
        <title>Comparative genomic study of the Penicillium genus elucidates a diverse pangenome and 15 lateral gene transfer events.</title>
        <authorList>
            <person name="Petersen C."/>
            <person name="Sorensen T."/>
            <person name="Nielsen M.R."/>
            <person name="Sondergaard T.E."/>
            <person name="Sorensen J.L."/>
            <person name="Fitzpatrick D.A."/>
            <person name="Frisvad J.C."/>
            <person name="Nielsen K.L."/>
        </authorList>
    </citation>
    <scope>NUCLEOTIDE SEQUENCE [LARGE SCALE GENOMIC DNA]</scope>
    <source>
        <strain evidence="10 11">IBT 3361</strain>
    </source>
</reference>
<dbReference type="PROSITE" id="PS00497">
    <property type="entry name" value="TYROSINASE_1"/>
    <property type="match status" value="1"/>
</dbReference>
<evidence type="ECO:0000256" key="3">
    <source>
        <dbReference type="ARBA" id="ARBA00022723"/>
    </source>
</evidence>
<dbReference type="Pfam" id="PF00264">
    <property type="entry name" value="Tyrosinase"/>
    <property type="match status" value="1"/>
</dbReference>
<feature type="domain" description="Tyrosinase copper-binding" evidence="9">
    <location>
        <begin position="347"/>
        <end position="358"/>
    </location>
</feature>
<evidence type="ECO:0000256" key="6">
    <source>
        <dbReference type="ARBA" id="ARBA00048233"/>
    </source>
</evidence>
<sequence>MASTKFNIPLYPTWDLHVAYLFSRPFWIVDSDPEAVGRHWTSQMHDYSPSAPKHLHLDLSSLESVKSNIVTIYQHLRSRSMPITKNPNHFWPEEALEIIRLWANQGFRRSGEDSLKHQEVIPEAKDSKTQLRIRKDILLLSEEEIQVYREKLDDILKVRSLNSPWQELGLLHAEWCLHYQEAFVFWHRAYLKYVEELIDFPIPYWNGFAAESSDPSSSDAGIPSIFLDEFYVHSSGETRKNPLKYAFSLNGTNKSGTSPYVERYQELVDGRSNPKWSEKVGMFALYHRQIANALSQKEFSLQQGHGYPWGNIPDFSENQPDSLYPTSARQYFDGLFEQADNSYTAFDPIFLSYHANMDRIAEIYLRTGHGRRFSSNFPLRPFVDNASTLAYDESREYRYTTLGDMAKPTRAMRYLYDPPKSPDFFISEDLRSAAISTGGMAVSMSAEKQTNGLKPETELRVYRPGHTPYVVFCGISCLQETYVIDVFVSQACDLEPVPKNGDYVGRVTRLGMGKGRGEKSGIRNPQRCQKTPITRILDATDFAEDLHQKGIIQIVTELHTGRRVDESEWRKMPGFEGKIIWLSKGVN</sequence>
<evidence type="ECO:0000313" key="10">
    <source>
        <dbReference type="EMBL" id="KAJ5254592.1"/>
    </source>
</evidence>
<evidence type="ECO:0000256" key="4">
    <source>
        <dbReference type="ARBA" id="ARBA00023008"/>
    </source>
</evidence>
<dbReference type="Gene3D" id="1.10.1280.10">
    <property type="entry name" value="Di-copper center containing domain from catechol oxidase"/>
    <property type="match status" value="1"/>
</dbReference>
<keyword evidence="5" id="KW-0470">Melanin biosynthesis</keyword>
<comment type="catalytic activity">
    <reaction evidence="7">
        <text>L-tyrosine + O2 = L-dopaquinone + H2O</text>
        <dbReference type="Rhea" id="RHEA:18117"/>
        <dbReference type="ChEBI" id="CHEBI:15377"/>
        <dbReference type="ChEBI" id="CHEBI:15379"/>
        <dbReference type="ChEBI" id="CHEBI:57924"/>
        <dbReference type="ChEBI" id="CHEBI:58315"/>
        <dbReference type="EC" id="1.14.18.1"/>
    </reaction>
</comment>
<dbReference type="Proteomes" id="UP001220256">
    <property type="component" value="Unassembled WGS sequence"/>
</dbReference>
<organism evidence="10 11">
    <name type="scientific">Penicillium chrysogenum</name>
    <name type="common">Penicillium notatum</name>
    <dbReference type="NCBI Taxonomy" id="5076"/>
    <lineage>
        <taxon>Eukaryota</taxon>
        <taxon>Fungi</taxon>
        <taxon>Dikarya</taxon>
        <taxon>Ascomycota</taxon>
        <taxon>Pezizomycotina</taxon>
        <taxon>Eurotiomycetes</taxon>
        <taxon>Eurotiomycetidae</taxon>
        <taxon>Eurotiales</taxon>
        <taxon>Aspergillaceae</taxon>
        <taxon>Penicillium</taxon>
        <taxon>Penicillium chrysogenum species complex</taxon>
    </lineage>
</organism>
<evidence type="ECO:0000313" key="11">
    <source>
        <dbReference type="Proteomes" id="UP001220256"/>
    </source>
</evidence>
<dbReference type="PANTHER" id="PTHR11474:SF76">
    <property type="entry name" value="SHKT DOMAIN-CONTAINING PROTEIN"/>
    <property type="match status" value="1"/>
</dbReference>
<evidence type="ECO:0000256" key="7">
    <source>
        <dbReference type="ARBA" id="ARBA00048881"/>
    </source>
</evidence>